<evidence type="ECO:0000313" key="1">
    <source>
        <dbReference type="EMBL" id="QPH40847.1"/>
    </source>
</evidence>
<sequence>MILALDVHYREQKAKSVGILFNWNDIEPQSIIVDYYEDIEEYIPGQFFKRELPCLLNVIKKIDLRTVEVIVIDGYVYVDNDYKFGLGGVLWEKLNEQISIIGIAKTSFFKNKETVIEIVRGASIKPLYISAIGMELKTAAELIKNMKGDFRMPSLLKQLDTITKE</sequence>
<name>A0A7S9L1L8_9SPHI</name>
<keyword evidence="1" id="KW-0378">Hydrolase</keyword>
<dbReference type="Proteomes" id="UP000594759">
    <property type="component" value="Chromosome"/>
</dbReference>
<dbReference type="RefSeq" id="WP_196100301.1">
    <property type="nucleotide sequence ID" value="NZ_CP064939.1"/>
</dbReference>
<evidence type="ECO:0000313" key="2">
    <source>
        <dbReference type="Proteomes" id="UP000594759"/>
    </source>
</evidence>
<keyword evidence="2" id="KW-1185">Reference proteome</keyword>
<dbReference type="InterPro" id="IPR007581">
    <property type="entry name" value="Endonuclease-V"/>
</dbReference>
<accession>A0A7S9L1L8</accession>
<keyword evidence="1" id="KW-0540">Nuclease</keyword>
<dbReference type="GO" id="GO:0006281">
    <property type="term" value="P:DNA repair"/>
    <property type="evidence" value="ECO:0007669"/>
    <property type="project" value="InterPro"/>
</dbReference>
<reference evidence="1 2" key="1">
    <citation type="submission" date="2020-11" db="EMBL/GenBank/DDBJ databases">
        <title>Pedobacter endophytica, an endophytic bacteria isolated form Carex pumila.</title>
        <authorList>
            <person name="Peng Y."/>
            <person name="Jiang L."/>
            <person name="Lee J."/>
        </authorList>
    </citation>
    <scope>NUCLEOTIDE SEQUENCE [LARGE SCALE GENOMIC DNA]</scope>
    <source>
        <strain evidence="1 2">JBR3-12</strain>
    </source>
</reference>
<dbReference type="Gene3D" id="3.30.2170.10">
    <property type="entry name" value="archaeoglobus fulgidus dsm 4304 superfamily"/>
    <property type="match status" value="1"/>
</dbReference>
<dbReference type="AlphaFoldDB" id="A0A7S9L1L8"/>
<gene>
    <name evidence="1" type="ORF">IZT61_06160</name>
</gene>
<dbReference type="KEGG" id="pex:IZT61_06160"/>
<dbReference type="Pfam" id="PF04493">
    <property type="entry name" value="Endonuclease_5"/>
    <property type="match status" value="1"/>
</dbReference>
<proteinExistence type="predicted"/>
<dbReference type="GO" id="GO:0004519">
    <property type="term" value="F:endonuclease activity"/>
    <property type="evidence" value="ECO:0007669"/>
    <property type="project" value="UniProtKB-KW"/>
</dbReference>
<protein>
    <submittedName>
        <fullName evidence="1">Endonuclease V</fullName>
    </submittedName>
</protein>
<dbReference type="EMBL" id="CP064939">
    <property type="protein sequence ID" value="QPH40847.1"/>
    <property type="molecule type" value="Genomic_DNA"/>
</dbReference>
<organism evidence="1 2">
    <name type="scientific">Pedobacter endophyticus</name>
    <dbReference type="NCBI Taxonomy" id="2789740"/>
    <lineage>
        <taxon>Bacteria</taxon>
        <taxon>Pseudomonadati</taxon>
        <taxon>Bacteroidota</taxon>
        <taxon>Sphingobacteriia</taxon>
        <taxon>Sphingobacteriales</taxon>
        <taxon>Sphingobacteriaceae</taxon>
        <taxon>Pedobacter</taxon>
    </lineage>
</organism>
<keyword evidence="1" id="KW-0255">Endonuclease</keyword>